<dbReference type="GO" id="GO:0016757">
    <property type="term" value="F:glycosyltransferase activity"/>
    <property type="evidence" value="ECO:0007669"/>
    <property type="project" value="TreeGrafter"/>
</dbReference>
<sequence length="377" mass="43379">MKQVLIVQTLVKQYRVSFFEKLYQALDSEGIKLRVAYGDPSQAELQKSDNVELNSEVGLKVKNYWLFKGKILYQPLWKEIQRSDLIIVEQASRHVINYVLLVLSALKLKKVAFWGHGWDRQAEQENFQEWVKRKVINRVDWWFAYTEGTAQYLREHNVKKDTITIVQNSIDTQQLQDDILSITANEIAEAKAKYQIEEPDKIGLFCGGLYPNKHWRFLIDSGKLIHEKIPNFKLFILGNGPDRQQLEQIVSEYPWIYYVGSQFEREKALYFSLADVFLIPGLVGLAILDAFVAGLPVITTDLPIHSPEIEYLSSGINGVMTEHSIEEYAQAVIKVMNDHDFYLQLKTGALITAKQYTIEQMVDNFKTGILKGLSPNA</sequence>
<dbReference type="SUPFAM" id="SSF53756">
    <property type="entry name" value="UDP-Glycosyltransferase/glycogen phosphorylase"/>
    <property type="match status" value="1"/>
</dbReference>
<dbReference type="PANTHER" id="PTHR45947:SF3">
    <property type="entry name" value="SULFOQUINOVOSYL TRANSFERASE SQD2"/>
    <property type="match status" value="1"/>
</dbReference>
<dbReference type="Gene3D" id="3.40.50.2000">
    <property type="entry name" value="Glycogen Phosphorylase B"/>
    <property type="match status" value="2"/>
</dbReference>
<evidence type="ECO:0000313" key="3">
    <source>
        <dbReference type="Proteomes" id="UP000033607"/>
    </source>
</evidence>
<comment type="caution">
    <text evidence="2">The sequence shown here is derived from an EMBL/GenBank/DDBJ whole genome shotgun (WGS) entry which is preliminary data.</text>
</comment>
<dbReference type="Pfam" id="PF13692">
    <property type="entry name" value="Glyco_trans_1_4"/>
    <property type="match status" value="1"/>
</dbReference>
<dbReference type="Proteomes" id="UP000033607">
    <property type="component" value="Unassembled WGS sequence"/>
</dbReference>
<dbReference type="AlphaFoldDB" id="A0A0J9HLS3"/>
<accession>A0A0J9HLS3</accession>
<organism evidence="2 3">
    <name type="scientific">Limnoraphis robusta CS-951</name>
    <dbReference type="NCBI Taxonomy" id="1637645"/>
    <lineage>
        <taxon>Bacteria</taxon>
        <taxon>Bacillati</taxon>
        <taxon>Cyanobacteriota</taxon>
        <taxon>Cyanophyceae</taxon>
        <taxon>Oscillatoriophycideae</taxon>
        <taxon>Oscillatoriales</taxon>
        <taxon>Sirenicapillariaceae</taxon>
        <taxon>Limnoraphis</taxon>
    </lineage>
</organism>
<dbReference type="PANTHER" id="PTHR45947">
    <property type="entry name" value="SULFOQUINOVOSYL TRANSFERASE SQD2"/>
    <property type="match status" value="1"/>
</dbReference>
<gene>
    <name evidence="2" type="ORF">WN50_37560</name>
</gene>
<dbReference type="Pfam" id="PF13439">
    <property type="entry name" value="Glyco_transf_4"/>
    <property type="match status" value="1"/>
</dbReference>
<proteinExistence type="predicted"/>
<feature type="domain" description="Glycosyltransferase subfamily 4-like N-terminal" evidence="1">
    <location>
        <begin position="21"/>
        <end position="173"/>
    </location>
</feature>
<dbReference type="InterPro" id="IPR050194">
    <property type="entry name" value="Glycosyltransferase_grp1"/>
</dbReference>
<reference evidence="2 3" key="1">
    <citation type="submission" date="2015-06" db="EMBL/GenBank/DDBJ databases">
        <title>Draft genome assembly of filamentous brackish cyanobacterium Limnoraphis robusta strain CS-951.</title>
        <authorList>
            <person name="Willis A."/>
            <person name="Parks M."/>
            <person name="Burford M.A."/>
        </authorList>
    </citation>
    <scope>NUCLEOTIDE SEQUENCE [LARGE SCALE GENOMIC DNA]</scope>
    <source>
        <strain evidence="2 3">CS-951</strain>
    </source>
</reference>
<evidence type="ECO:0000259" key="1">
    <source>
        <dbReference type="Pfam" id="PF13439"/>
    </source>
</evidence>
<dbReference type="RefSeq" id="WP_046276623.1">
    <property type="nucleotide sequence ID" value="NZ_LATL02000253.1"/>
</dbReference>
<dbReference type="EMBL" id="LATL02000253">
    <property type="protein sequence ID" value="KMW70139.1"/>
    <property type="molecule type" value="Genomic_DNA"/>
</dbReference>
<dbReference type="OrthoDB" id="9802525at2"/>
<evidence type="ECO:0000313" key="2">
    <source>
        <dbReference type="EMBL" id="KMW70139.1"/>
    </source>
</evidence>
<dbReference type="PATRIC" id="fig|1637645.4.peg.5038"/>
<dbReference type="CDD" id="cd03801">
    <property type="entry name" value="GT4_PimA-like"/>
    <property type="match status" value="1"/>
</dbReference>
<protein>
    <recommendedName>
        <fullName evidence="1">Glycosyltransferase subfamily 4-like N-terminal domain-containing protein</fullName>
    </recommendedName>
</protein>
<dbReference type="InterPro" id="IPR028098">
    <property type="entry name" value="Glyco_trans_4-like_N"/>
</dbReference>
<name>A0A0J9HLS3_9CYAN</name>